<protein>
    <submittedName>
        <fullName evidence="2">Uncharacterized protein</fullName>
    </submittedName>
</protein>
<sequence length="140" mass="16585">MSSDDDQPDIQRLRTKRDALKALIEEENDKAERICQKEPLDEQDREDLHVCREVLRQFKSEWNEINELIQENCPVEEVKDEVTNEKKTQEVIIRGFRKIQNYVKVKEESGEATPIEMKNQVVEKPRLQLPRACFLFASKK</sequence>
<evidence type="ECO:0000256" key="1">
    <source>
        <dbReference type="SAM" id="Coils"/>
    </source>
</evidence>
<proteinExistence type="predicted"/>
<name>A0A0J7JTQ2_LASNI</name>
<evidence type="ECO:0000313" key="3">
    <source>
        <dbReference type="Proteomes" id="UP000036403"/>
    </source>
</evidence>
<evidence type="ECO:0000313" key="2">
    <source>
        <dbReference type="EMBL" id="KMQ81399.1"/>
    </source>
</evidence>
<organism evidence="2 3">
    <name type="scientific">Lasius niger</name>
    <name type="common">Black garden ant</name>
    <dbReference type="NCBI Taxonomy" id="67767"/>
    <lineage>
        <taxon>Eukaryota</taxon>
        <taxon>Metazoa</taxon>
        <taxon>Ecdysozoa</taxon>
        <taxon>Arthropoda</taxon>
        <taxon>Hexapoda</taxon>
        <taxon>Insecta</taxon>
        <taxon>Pterygota</taxon>
        <taxon>Neoptera</taxon>
        <taxon>Endopterygota</taxon>
        <taxon>Hymenoptera</taxon>
        <taxon>Apocrita</taxon>
        <taxon>Aculeata</taxon>
        <taxon>Formicoidea</taxon>
        <taxon>Formicidae</taxon>
        <taxon>Formicinae</taxon>
        <taxon>Lasius</taxon>
        <taxon>Lasius</taxon>
    </lineage>
</organism>
<dbReference type="PaxDb" id="67767-A0A0J7JTQ2"/>
<feature type="coiled-coil region" evidence="1">
    <location>
        <begin position="10"/>
        <end position="37"/>
    </location>
</feature>
<keyword evidence="1" id="KW-0175">Coiled coil</keyword>
<dbReference type="AlphaFoldDB" id="A0A0J7JTQ2"/>
<dbReference type="EMBL" id="LBMM01035882">
    <property type="protein sequence ID" value="KMQ81399.1"/>
    <property type="molecule type" value="Genomic_DNA"/>
</dbReference>
<reference evidence="2 3" key="1">
    <citation type="submission" date="2015-04" db="EMBL/GenBank/DDBJ databases">
        <title>Lasius niger genome sequencing.</title>
        <authorList>
            <person name="Konorov E.A."/>
            <person name="Nikitin M.A."/>
            <person name="Kirill M.V."/>
            <person name="Chang P."/>
        </authorList>
    </citation>
    <scope>NUCLEOTIDE SEQUENCE [LARGE SCALE GENOMIC DNA]</scope>
    <source>
        <tissue evidence="2">Whole</tissue>
    </source>
</reference>
<keyword evidence="3" id="KW-1185">Reference proteome</keyword>
<dbReference type="Proteomes" id="UP000036403">
    <property type="component" value="Unassembled WGS sequence"/>
</dbReference>
<gene>
    <name evidence="2" type="ORF">RF55_26451</name>
</gene>
<comment type="caution">
    <text evidence="2">The sequence shown here is derived from an EMBL/GenBank/DDBJ whole genome shotgun (WGS) entry which is preliminary data.</text>
</comment>
<accession>A0A0J7JTQ2</accession>